<dbReference type="PANTHER" id="PTHR30269">
    <property type="entry name" value="TRANSMEMBRANE PROTEIN YFCA"/>
    <property type="match status" value="1"/>
</dbReference>
<feature type="transmembrane region" description="Helical" evidence="7">
    <location>
        <begin position="222"/>
        <end position="240"/>
    </location>
</feature>
<sequence>MEELLRIGAVVIVSTVGFTIAGAAGFGGGIIVVPVLVWVFGVKEAIPIFTISQMLSMATRVWLHRGGLDWTVVRNFTFGGLPLCILGSFVFISINTDVLVRIIGGMMLLILIYTRLPIGRGFNMRLWGFIPVGAVTGFMSGFMGFPGPFAVVFFLVYGLTASSFIGTFSLGMALIQLPKLIIFGTNGLLTPQVWLLGIGLGLIGTGSAYMGRFILRRVPEKVFPWIITGMLLISGIILLVRG</sequence>
<keyword evidence="3" id="KW-1003">Cell membrane</keyword>
<feature type="transmembrane region" description="Helical" evidence="7">
    <location>
        <begin position="75"/>
        <end position="92"/>
    </location>
</feature>
<keyword evidence="2" id="KW-0813">Transport</keyword>
<feature type="transmembrane region" description="Helical" evidence="7">
    <location>
        <begin position="7"/>
        <end position="40"/>
    </location>
</feature>
<name>A0A381YN81_9ZZZZ</name>
<evidence type="ECO:0000256" key="5">
    <source>
        <dbReference type="ARBA" id="ARBA00022989"/>
    </source>
</evidence>
<dbReference type="EMBL" id="UINC01018641">
    <property type="protein sequence ID" value="SVA78478.1"/>
    <property type="molecule type" value="Genomic_DNA"/>
</dbReference>
<organism evidence="8">
    <name type="scientific">marine metagenome</name>
    <dbReference type="NCBI Taxonomy" id="408172"/>
    <lineage>
        <taxon>unclassified sequences</taxon>
        <taxon>metagenomes</taxon>
        <taxon>ecological metagenomes</taxon>
    </lineage>
</organism>
<feature type="transmembrane region" description="Helical" evidence="7">
    <location>
        <begin position="126"/>
        <end position="145"/>
    </location>
</feature>
<evidence type="ECO:0000256" key="1">
    <source>
        <dbReference type="ARBA" id="ARBA00004651"/>
    </source>
</evidence>
<dbReference type="InterPro" id="IPR002781">
    <property type="entry name" value="TM_pro_TauE-like"/>
</dbReference>
<keyword evidence="4 7" id="KW-0812">Transmembrane</keyword>
<keyword evidence="6 7" id="KW-0472">Membrane</keyword>
<feature type="transmembrane region" description="Helical" evidence="7">
    <location>
        <begin position="98"/>
        <end position="114"/>
    </location>
</feature>
<proteinExistence type="predicted"/>
<gene>
    <name evidence="8" type="ORF">METZ01_LOCUS131332</name>
</gene>
<dbReference type="PANTHER" id="PTHR30269:SF37">
    <property type="entry name" value="MEMBRANE TRANSPORTER PROTEIN"/>
    <property type="match status" value="1"/>
</dbReference>
<dbReference type="GO" id="GO:0005886">
    <property type="term" value="C:plasma membrane"/>
    <property type="evidence" value="ECO:0007669"/>
    <property type="project" value="UniProtKB-SubCell"/>
</dbReference>
<evidence type="ECO:0000256" key="4">
    <source>
        <dbReference type="ARBA" id="ARBA00022692"/>
    </source>
</evidence>
<evidence type="ECO:0000313" key="8">
    <source>
        <dbReference type="EMBL" id="SVA78478.1"/>
    </source>
</evidence>
<evidence type="ECO:0000256" key="6">
    <source>
        <dbReference type="ARBA" id="ARBA00023136"/>
    </source>
</evidence>
<accession>A0A381YN81</accession>
<dbReference type="Pfam" id="PF01925">
    <property type="entry name" value="TauE"/>
    <property type="match status" value="1"/>
</dbReference>
<feature type="transmembrane region" description="Helical" evidence="7">
    <location>
        <begin position="151"/>
        <end position="175"/>
    </location>
</feature>
<protein>
    <recommendedName>
        <fullName evidence="9">Membrane transporter protein</fullName>
    </recommendedName>
</protein>
<feature type="transmembrane region" description="Helical" evidence="7">
    <location>
        <begin position="187"/>
        <end position="210"/>
    </location>
</feature>
<keyword evidence="5 7" id="KW-1133">Transmembrane helix</keyword>
<evidence type="ECO:0008006" key="9">
    <source>
        <dbReference type="Google" id="ProtNLM"/>
    </source>
</evidence>
<evidence type="ECO:0000256" key="3">
    <source>
        <dbReference type="ARBA" id="ARBA00022475"/>
    </source>
</evidence>
<dbReference type="InterPro" id="IPR052017">
    <property type="entry name" value="TSUP"/>
</dbReference>
<evidence type="ECO:0000256" key="2">
    <source>
        <dbReference type="ARBA" id="ARBA00022448"/>
    </source>
</evidence>
<evidence type="ECO:0000256" key="7">
    <source>
        <dbReference type="SAM" id="Phobius"/>
    </source>
</evidence>
<dbReference type="AlphaFoldDB" id="A0A381YN81"/>
<reference evidence="8" key="1">
    <citation type="submission" date="2018-05" db="EMBL/GenBank/DDBJ databases">
        <authorList>
            <person name="Lanie J.A."/>
            <person name="Ng W.-L."/>
            <person name="Kazmierczak K.M."/>
            <person name="Andrzejewski T.M."/>
            <person name="Davidsen T.M."/>
            <person name="Wayne K.J."/>
            <person name="Tettelin H."/>
            <person name="Glass J.I."/>
            <person name="Rusch D."/>
            <person name="Podicherti R."/>
            <person name="Tsui H.-C.T."/>
            <person name="Winkler M.E."/>
        </authorList>
    </citation>
    <scope>NUCLEOTIDE SEQUENCE</scope>
</reference>
<comment type="subcellular location">
    <subcellularLocation>
        <location evidence="1">Cell membrane</location>
        <topology evidence="1">Multi-pass membrane protein</topology>
    </subcellularLocation>
</comment>